<sequence>MSSGWRRWEGDRVNRVVKEACQKACEKAANVVLPATKQEVPLDEGFLLRTGIVLMRWKGSNPVAVISYGGGAGTGFPKLPYAIRWHENDANFQHGRKKKYLKDPFNRLGPNALQNCLIEELRAVL</sequence>
<evidence type="ECO:0000313" key="1">
    <source>
        <dbReference type="EMBL" id="OGM08938.1"/>
    </source>
</evidence>
<dbReference type="Proteomes" id="UP000176939">
    <property type="component" value="Unassembled WGS sequence"/>
</dbReference>
<organism evidence="1 2">
    <name type="scientific">Candidatus Woesebacteria bacterium RBG_13_36_22</name>
    <dbReference type="NCBI Taxonomy" id="1802478"/>
    <lineage>
        <taxon>Bacteria</taxon>
        <taxon>Candidatus Woeseibacteriota</taxon>
    </lineage>
</organism>
<accession>A0A1F7X3I5</accession>
<dbReference type="AlphaFoldDB" id="A0A1F7X3I5"/>
<gene>
    <name evidence="1" type="ORF">A2Z67_05805</name>
</gene>
<name>A0A1F7X3I5_9BACT</name>
<proteinExistence type="predicted"/>
<protein>
    <recommendedName>
        <fullName evidence="3">HK97 gp10 family phage protein</fullName>
    </recommendedName>
</protein>
<evidence type="ECO:0008006" key="3">
    <source>
        <dbReference type="Google" id="ProtNLM"/>
    </source>
</evidence>
<evidence type="ECO:0000313" key="2">
    <source>
        <dbReference type="Proteomes" id="UP000176939"/>
    </source>
</evidence>
<comment type="caution">
    <text evidence="1">The sequence shown here is derived from an EMBL/GenBank/DDBJ whole genome shotgun (WGS) entry which is preliminary data.</text>
</comment>
<dbReference type="EMBL" id="MGFQ01000034">
    <property type="protein sequence ID" value="OGM08938.1"/>
    <property type="molecule type" value="Genomic_DNA"/>
</dbReference>
<reference evidence="1 2" key="1">
    <citation type="journal article" date="2016" name="Nat. Commun.">
        <title>Thousands of microbial genomes shed light on interconnected biogeochemical processes in an aquifer system.</title>
        <authorList>
            <person name="Anantharaman K."/>
            <person name="Brown C.T."/>
            <person name="Hug L.A."/>
            <person name="Sharon I."/>
            <person name="Castelle C.J."/>
            <person name="Probst A.J."/>
            <person name="Thomas B.C."/>
            <person name="Singh A."/>
            <person name="Wilkins M.J."/>
            <person name="Karaoz U."/>
            <person name="Brodie E.L."/>
            <person name="Williams K.H."/>
            <person name="Hubbard S.S."/>
            <person name="Banfield J.F."/>
        </authorList>
    </citation>
    <scope>NUCLEOTIDE SEQUENCE [LARGE SCALE GENOMIC DNA]</scope>
</reference>